<dbReference type="EMBL" id="CP108222">
    <property type="protein sequence ID" value="WTT21947.1"/>
    <property type="molecule type" value="Genomic_DNA"/>
</dbReference>
<accession>A0AAU2ABU1</accession>
<evidence type="ECO:0008006" key="2">
    <source>
        <dbReference type="Google" id="ProtNLM"/>
    </source>
</evidence>
<sequence>MTYTEKTVTDALSGLGPLFGTDVHAPDAIVMPPWHQLGELARNQAALRYWVLQVGRELAALGGIPGRSVDSKAAASLTHLGLVARLIAPALALAVRTGQVLDLNLASTWWQPVLGGPVPLSISLPSAPPPAQPGNDRVASLMSERVIDGPVRELTSAVEELGVSPRVLWGNVASVVNSAASLLTEIRPELSGKTRHIAAALMHRPPLGDAGTVDVAGRFRRLSCCLLHQVTPGERGPVCGDCVLVRDTSE</sequence>
<evidence type="ECO:0000313" key="1">
    <source>
        <dbReference type="EMBL" id="WTT21947.1"/>
    </source>
</evidence>
<name>A0AAU2ABU1_9ACTN</name>
<protein>
    <recommendedName>
        <fullName evidence="2">Ferric siderophore reductase C-terminal domain-containing protein</fullName>
    </recommendedName>
</protein>
<gene>
    <name evidence="1" type="ORF">OHA22_43660</name>
</gene>
<dbReference type="AlphaFoldDB" id="A0AAU2ABU1"/>
<proteinExistence type="predicted"/>
<organism evidence="1">
    <name type="scientific">Streptomyces sp. NBC_00093</name>
    <dbReference type="NCBI Taxonomy" id="2975649"/>
    <lineage>
        <taxon>Bacteria</taxon>
        <taxon>Bacillati</taxon>
        <taxon>Actinomycetota</taxon>
        <taxon>Actinomycetes</taxon>
        <taxon>Kitasatosporales</taxon>
        <taxon>Streptomycetaceae</taxon>
        <taxon>Streptomyces</taxon>
    </lineage>
</organism>
<reference evidence="1" key="1">
    <citation type="submission" date="2022-10" db="EMBL/GenBank/DDBJ databases">
        <title>The complete genomes of actinobacterial strains from the NBC collection.</title>
        <authorList>
            <person name="Joergensen T.S."/>
            <person name="Alvarez Arevalo M."/>
            <person name="Sterndorff E.B."/>
            <person name="Faurdal D."/>
            <person name="Vuksanovic O."/>
            <person name="Mourched A.-S."/>
            <person name="Charusanti P."/>
            <person name="Shaw S."/>
            <person name="Blin K."/>
            <person name="Weber T."/>
        </authorList>
    </citation>
    <scope>NUCLEOTIDE SEQUENCE</scope>
    <source>
        <strain evidence="1">NBC_00093</strain>
    </source>
</reference>